<dbReference type="KEGG" id="sxn:IAG42_04670"/>
<evidence type="ECO:0000259" key="1">
    <source>
        <dbReference type="PROSITE" id="PS51819"/>
    </source>
</evidence>
<dbReference type="Pfam" id="PF00903">
    <property type="entry name" value="Glyoxalase"/>
    <property type="match status" value="2"/>
</dbReference>
<dbReference type="AlphaFoldDB" id="A0A7H1B2N3"/>
<name>A0A7H1B2N3_9ACTN</name>
<sequence>MITTDFAPGTPCWLDLGAPDVPAAAAFYRSTLGWDYEPMSGGGEDMEGGMFRKDGKIVAGLGKLTEQGARPAWMIYYTVADADATTEAVERAGGSVRVAPRDLGEWGRMAQYSDPLGGQFAAWQPGSDTGVELVDAPGALSWTELYTTDAKAAQEFYGAVFGWQFSDMELPGGGGTYTLITPAGLPPERMQGGLMQLPAEHLALADGRPYWHPVFDVGDCDATVAQVTGHGGSVQMGPDDAPGVGRLAVCLDPSRADFVVLTPEASAAK</sequence>
<dbReference type="InterPro" id="IPR052164">
    <property type="entry name" value="Anthracycline_SecMetBiosynth"/>
</dbReference>
<dbReference type="CDD" id="cd07247">
    <property type="entry name" value="SgaA_N_like"/>
    <property type="match status" value="2"/>
</dbReference>
<accession>A0A7H1B2N3</accession>
<dbReference type="Gene3D" id="3.10.180.10">
    <property type="entry name" value="2,3-Dihydroxybiphenyl 1,2-Dioxygenase, domain 1"/>
    <property type="match status" value="2"/>
</dbReference>
<dbReference type="Proteomes" id="UP000516428">
    <property type="component" value="Chromosome"/>
</dbReference>
<organism evidence="2 3">
    <name type="scientific">Streptomyces xanthii</name>
    <dbReference type="NCBI Taxonomy" id="2768069"/>
    <lineage>
        <taxon>Bacteria</taxon>
        <taxon>Bacillati</taxon>
        <taxon>Actinomycetota</taxon>
        <taxon>Actinomycetes</taxon>
        <taxon>Kitasatosporales</taxon>
        <taxon>Streptomycetaceae</taxon>
        <taxon>Streptomyces</taxon>
    </lineage>
</organism>
<dbReference type="InterPro" id="IPR037523">
    <property type="entry name" value="VOC_core"/>
</dbReference>
<dbReference type="PANTHER" id="PTHR33993">
    <property type="entry name" value="GLYOXALASE-RELATED"/>
    <property type="match status" value="1"/>
</dbReference>
<feature type="domain" description="VOC" evidence="1">
    <location>
        <begin position="10"/>
        <end position="125"/>
    </location>
</feature>
<dbReference type="PANTHER" id="PTHR33993:SF10">
    <property type="entry name" value="CONSERVED PROTEIN"/>
    <property type="match status" value="1"/>
</dbReference>
<gene>
    <name evidence="2" type="ORF">IAG42_04670</name>
</gene>
<dbReference type="EMBL" id="CP061281">
    <property type="protein sequence ID" value="QNS02988.1"/>
    <property type="molecule type" value="Genomic_DNA"/>
</dbReference>
<proteinExistence type="predicted"/>
<dbReference type="PROSITE" id="PS51819">
    <property type="entry name" value="VOC"/>
    <property type="match status" value="2"/>
</dbReference>
<evidence type="ECO:0000313" key="2">
    <source>
        <dbReference type="EMBL" id="QNS02988.1"/>
    </source>
</evidence>
<reference evidence="2 3" key="1">
    <citation type="submission" date="2020-09" db="EMBL/GenBank/DDBJ databases">
        <title>A novel species.</title>
        <authorList>
            <person name="Gao J."/>
        </authorList>
    </citation>
    <scope>NUCLEOTIDE SEQUENCE [LARGE SCALE GENOMIC DNA]</scope>
    <source>
        <strain evidence="2 3">CRXT-Y-14</strain>
    </source>
</reference>
<dbReference type="RefSeq" id="WP_188335743.1">
    <property type="nucleotide sequence ID" value="NZ_CP061281.1"/>
</dbReference>
<feature type="domain" description="VOC" evidence="1">
    <location>
        <begin position="139"/>
        <end position="263"/>
    </location>
</feature>
<dbReference type="InterPro" id="IPR004360">
    <property type="entry name" value="Glyas_Fos-R_dOase_dom"/>
</dbReference>
<dbReference type="SUPFAM" id="SSF54593">
    <property type="entry name" value="Glyoxalase/Bleomycin resistance protein/Dihydroxybiphenyl dioxygenase"/>
    <property type="match status" value="2"/>
</dbReference>
<protein>
    <submittedName>
        <fullName evidence="2">VOC family protein</fullName>
    </submittedName>
</protein>
<evidence type="ECO:0000313" key="3">
    <source>
        <dbReference type="Proteomes" id="UP000516428"/>
    </source>
</evidence>
<keyword evidence="3" id="KW-1185">Reference proteome</keyword>
<dbReference type="InterPro" id="IPR029068">
    <property type="entry name" value="Glyas_Bleomycin-R_OHBP_Dase"/>
</dbReference>